<dbReference type="EMBL" id="BMLT01000015">
    <property type="protein sequence ID" value="GGO88081.1"/>
    <property type="molecule type" value="Genomic_DNA"/>
</dbReference>
<dbReference type="Pfam" id="PF00561">
    <property type="entry name" value="Abhydrolase_1"/>
    <property type="match status" value="1"/>
</dbReference>
<accession>A0A917ZQI2</accession>
<comment type="caution">
    <text evidence="2">The sequence shown here is derived from an EMBL/GenBank/DDBJ whole genome shotgun (WGS) entry which is preliminary data.</text>
</comment>
<dbReference type="GO" id="GO:0016020">
    <property type="term" value="C:membrane"/>
    <property type="evidence" value="ECO:0007669"/>
    <property type="project" value="TreeGrafter"/>
</dbReference>
<name>A0A917ZQI2_9GAMM</name>
<dbReference type="GO" id="GO:0016787">
    <property type="term" value="F:hydrolase activity"/>
    <property type="evidence" value="ECO:0007669"/>
    <property type="project" value="UniProtKB-KW"/>
</dbReference>
<dbReference type="RefSeq" id="WP_188862671.1">
    <property type="nucleotide sequence ID" value="NZ_BMLT01000015.1"/>
</dbReference>
<evidence type="ECO:0000259" key="1">
    <source>
        <dbReference type="Pfam" id="PF00561"/>
    </source>
</evidence>
<dbReference type="PANTHER" id="PTHR43798:SF33">
    <property type="entry name" value="HYDROLASE, PUTATIVE (AFU_ORTHOLOGUE AFUA_2G14860)-RELATED"/>
    <property type="match status" value="1"/>
</dbReference>
<gene>
    <name evidence="2" type="ORF">GCM10011348_42750</name>
</gene>
<keyword evidence="3" id="KW-1185">Reference proteome</keyword>
<organism evidence="2 3">
    <name type="scientific">Marinobacterium nitratireducens</name>
    <dbReference type="NCBI Taxonomy" id="518897"/>
    <lineage>
        <taxon>Bacteria</taxon>
        <taxon>Pseudomonadati</taxon>
        <taxon>Pseudomonadota</taxon>
        <taxon>Gammaproteobacteria</taxon>
        <taxon>Oceanospirillales</taxon>
        <taxon>Oceanospirillaceae</taxon>
        <taxon>Marinobacterium</taxon>
    </lineage>
</organism>
<keyword evidence="2" id="KW-0378">Hydrolase</keyword>
<dbReference type="AlphaFoldDB" id="A0A917ZQI2"/>
<reference evidence="2 3" key="1">
    <citation type="journal article" date="2014" name="Int. J. Syst. Evol. Microbiol.">
        <title>Complete genome sequence of Corynebacterium casei LMG S-19264T (=DSM 44701T), isolated from a smear-ripened cheese.</title>
        <authorList>
            <consortium name="US DOE Joint Genome Institute (JGI-PGF)"/>
            <person name="Walter F."/>
            <person name="Albersmeier A."/>
            <person name="Kalinowski J."/>
            <person name="Ruckert C."/>
        </authorList>
    </citation>
    <scope>NUCLEOTIDE SEQUENCE [LARGE SCALE GENOMIC DNA]</scope>
    <source>
        <strain evidence="2 3">CGMCC 1.7286</strain>
    </source>
</reference>
<proteinExistence type="predicted"/>
<feature type="domain" description="AB hydrolase-1" evidence="1">
    <location>
        <begin position="52"/>
        <end position="292"/>
    </location>
</feature>
<dbReference type="Proteomes" id="UP000599578">
    <property type="component" value="Unassembled WGS sequence"/>
</dbReference>
<dbReference type="PANTHER" id="PTHR43798">
    <property type="entry name" value="MONOACYLGLYCEROL LIPASE"/>
    <property type="match status" value="1"/>
</dbReference>
<dbReference type="InterPro" id="IPR000073">
    <property type="entry name" value="AB_hydrolase_1"/>
</dbReference>
<protein>
    <submittedName>
        <fullName evidence="2">Alpha/beta hydrolase</fullName>
    </submittedName>
</protein>
<evidence type="ECO:0000313" key="2">
    <source>
        <dbReference type="EMBL" id="GGO88081.1"/>
    </source>
</evidence>
<dbReference type="Gene3D" id="3.40.50.1820">
    <property type="entry name" value="alpha/beta hydrolase"/>
    <property type="match status" value="1"/>
</dbReference>
<sequence length="324" mass="35172">MPWLIAILSSLTALLLVSRLGAYRAGRTFAPQGHFIEVDGVRLHYREAGTGPVLVLLHGASTSLRDFSASIFEPLSRHHRVIAVDRPGHGFSARPKGPWPDPARQAELIHGLLGALSVERPVMVGHSWSGAVVLAYLLAYPGQAAGGVLLAGATHPWTGGVAWYNRLACVPLIGRLFSSTLVYPLGRLLLDTAVSEVFAPNPVPDGYVQRTGVPLSLRPDAFRANAEDIHYLSDFLAEQSQRYGEIRQPLLLLTGSDDSIVPPRNHCDRLAAQLPGAVRIELEATGHALHHTRSDRIVNLIAAFARQQRHDPHIVAPTETMTSD</sequence>
<dbReference type="InterPro" id="IPR029058">
    <property type="entry name" value="AB_hydrolase_fold"/>
</dbReference>
<dbReference type="SUPFAM" id="SSF53474">
    <property type="entry name" value="alpha/beta-Hydrolases"/>
    <property type="match status" value="1"/>
</dbReference>
<dbReference type="InterPro" id="IPR050266">
    <property type="entry name" value="AB_hydrolase_sf"/>
</dbReference>
<dbReference type="PRINTS" id="PR00111">
    <property type="entry name" value="ABHYDROLASE"/>
</dbReference>
<evidence type="ECO:0000313" key="3">
    <source>
        <dbReference type="Proteomes" id="UP000599578"/>
    </source>
</evidence>